<gene>
    <name evidence="2" type="ORF">OOA_07825</name>
</gene>
<dbReference type="OrthoDB" id="6465265at2"/>
<protein>
    <submittedName>
        <fullName evidence="2">Uncharacterized protein</fullName>
    </submittedName>
</protein>
<dbReference type="EMBL" id="AKKL01000020">
    <property type="protein sequence ID" value="EKT62477.1"/>
    <property type="molecule type" value="Genomic_DNA"/>
</dbReference>
<dbReference type="HOGENOM" id="CLU_150650_0_0_6"/>
<accession>K8WYM0</accession>
<dbReference type="AlphaFoldDB" id="K8WYM0"/>
<organism evidence="2 3">
    <name type="scientific">Providencia burhodogranariea DSM 19968</name>
    <dbReference type="NCBI Taxonomy" id="1141662"/>
    <lineage>
        <taxon>Bacteria</taxon>
        <taxon>Pseudomonadati</taxon>
        <taxon>Pseudomonadota</taxon>
        <taxon>Gammaproteobacteria</taxon>
        <taxon>Enterobacterales</taxon>
        <taxon>Morganellaceae</taxon>
        <taxon>Providencia</taxon>
    </lineage>
</organism>
<proteinExistence type="predicted"/>
<keyword evidence="1" id="KW-0812">Transmembrane</keyword>
<dbReference type="Proteomes" id="UP000009336">
    <property type="component" value="Unassembled WGS sequence"/>
</dbReference>
<keyword evidence="1" id="KW-0472">Membrane</keyword>
<reference evidence="2 3" key="1">
    <citation type="journal article" date="2012" name="BMC Genomics">
        <title>Comparative genomics of bacteria in the genus Providencia isolated from wild Drosophila melanogaster.</title>
        <authorList>
            <person name="Galac M.R."/>
            <person name="Lazzaro B.P."/>
        </authorList>
    </citation>
    <scope>NUCLEOTIDE SEQUENCE [LARGE SCALE GENOMIC DNA]</scope>
    <source>
        <strain evidence="2 3">DSM 19968</strain>
    </source>
</reference>
<sequence length="99" mass="11129">MKKYLLPISLIISVVLLIIIIVLTVMFFNLKDKITSTIEQVKNGQYSELININAADLIPEGLKNFTKVDAGESECDYFYKKITVLVTYLEANPSIPSSE</sequence>
<evidence type="ECO:0000313" key="3">
    <source>
        <dbReference type="Proteomes" id="UP000009336"/>
    </source>
</evidence>
<feature type="transmembrane region" description="Helical" evidence="1">
    <location>
        <begin position="6"/>
        <end position="28"/>
    </location>
</feature>
<evidence type="ECO:0000313" key="2">
    <source>
        <dbReference type="EMBL" id="EKT62477.1"/>
    </source>
</evidence>
<keyword evidence="3" id="KW-1185">Reference proteome</keyword>
<keyword evidence="1" id="KW-1133">Transmembrane helix</keyword>
<name>K8WYM0_9GAMM</name>
<comment type="caution">
    <text evidence="2">The sequence shown here is derived from an EMBL/GenBank/DDBJ whole genome shotgun (WGS) entry which is preliminary data.</text>
</comment>
<evidence type="ECO:0000256" key="1">
    <source>
        <dbReference type="SAM" id="Phobius"/>
    </source>
</evidence>
<feature type="non-terminal residue" evidence="2">
    <location>
        <position position="99"/>
    </location>
</feature>
<dbReference type="RefSeq" id="WP_008911588.1">
    <property type="nucleotide sequence ID" value="NZ_KB233222.1"/>
</dbReference>